<dbReference type="WBParaSite" id="ECPE_0001169101-mRNA-1">
    <property type="protein sequence ID" value="ECPE_0001169101-mRNA-1"/>
    <property type="gene ID" value="ECPE_0001169101"/>
</dbReference>
<dbReference type="Gene3D" id="1.20.1270.60">
    <property type="entry name" value="Arfaptin homology (AH) domain/BAR domain"/>
    <property type="match status" value="1"/>
</dbReference>
<evidence type="ECO:0000313" key="3">
    <source>
        <dbReference type="WBParaSite" id="ECPE_0001169101-mRNA-1"/>
    </source>
</evidence>
<accession>A0A183AXH1</accession>
<reference evidence="3" key="1">
    <citation type="submission" date="2016-06" db="UniProtKB">
        <authorList>
            <consortium name="WormBaseParasite"/>
        </authorList>
    </citation>
    <scope>IDENTIFICATION</scope>
</reference>
<proteinExistence type="predicted"/>
<dbReference type="AlphaFoldDB" id="A0A183AXH1"/>
<dbReference type="SUPFAM" id="SSF103657">
    <property type="entry name" value="BAR/IMD domain-like"/>
    <property type="match status" value="1"/>
</dbReference>
<dbReference type="InterPro" id="IPR027267">
    <property type="entry name" value="AH/BAR_dom_sf"/>
</dbReference>
<sequence length="104" mass="11742">MKYKSETQPLNSRDGRKLFILTNYFLFHAQLIDIHKHYYEDVRKRAMACLEPGPKVVSRIRPTAAAAGSHSAPVREGYPHAELLLGDCFLKYGELFGANTAFGK</sequence>
<dbReference type="EMBL" id="UZAN01051254">
    <property type="protein sequence ID" value="VDP88783.1"/>
    <property type="molecule type" value="Genomic_DNA"/>
</dbReference>
<protein>
    <submittedName>
        <fullName evidence="1 3">Uncharacterized protein</fullName>
    </submittedName>
</protein>
<reference evidence="1 2" key="2">
    <citation type="submission" date="2018-11" db="EMBL/GenBank/DDBJ databases">
        <authorList>
            <consortium name="Pathogen Informatics"/>
        </authorList>
    </citation>
    <scope>NUCLEOTIDE SEQUENCE [LARGE SCALE GENOMIC DNA]</scope>
    <source>
        <strain evidence="1 2">Egypt</strain>
    </source>
</reference>
<name>A0A183AXH1_9TREM</name>
<keyword evidence="2" id="KW-1185">Reference proteome</keyword>
<evidence type="ECO:0000313" key="2">
    <source>
        <dbReference type="Proteomes" id="UP000272942"/>
    </source>
</evidence>
<dbReference type="OrthoDB" id="207120at2759"/>
<dbReference type="Proteomes" id="UP000272942">
    <property type="component" value="Unassembled WGS sequence"/>
</dbReference>
<organism evidence="3">
    <name type="scientific">Echinostoma caproni</name>
    <dbReference type="NCBI Taxonomy" id="27848"/>
    <lineage>
        <taxon>Eukaryota</taxon>
        <taxon>Metazoa</taxon>
        <taxon>Spiralia</taxon>
        <taxon>Lophotrochozoa</taxon>
        <taxon>Platyhelminthes</taxon>
        <taxon>Trematoda</taxon>
        <taxon>Digenea</taxon>
        <taxon>Plagiorchiida</taxon>
        <taxon>Echinostomata</taxon>
        <taxon>Echinostomatoidea</taxon>
        <taxon>Echinostomatidae</taxon>
        <taxon>Echinostoma</taxon>
    </lineage>
</organism>
<gene>
    <name evidence="1" type="ORF">ECPE_LOCUS11655</name>
</gene>
<evidence type="ECO:0000313" key="1">
    <source>
        <dbReference type="EMBL" id="VDP88783.1"/>
    </source>
</evidence>